<dbReference type="InterPro" id="IPR016162">
    <property type="entry name" value="Ald_DH_N"/>
</dbReference>
<dbReference type="Pfam" id="PF00171">
    <property type="entry name" value="Aldedh"/>
    <property type="match status" value="1"/>
</dbReference>
<evidence type="ECO:0000259" key="4">
    <source>
        <dbReference type="Pfam" id="PF00171"/>
    </source>
</evidence>
<gene>
    <name evidence="5" type="ORF">SAMN05660772_02271</name>
</gene>
<dbReference type="GO" id="GO:0006210">
    <property type="term" value="P:thymine catabolic process"/>
    <property type="evidence" value="ECO:0007669"/>
    <property type="project" value="TreeGrafter"/>
</dbReference>
<dbReference type="STRING" id="1122938.SAMN05660772_02271"/>
<sequence length="504" mass="54227">MSQFIPNFINGKIVESQSARFTPVFNPATGEQTKQVKLSTASEVDSAIAAAQAAYPAWSQQSPLRRARILFKFKELLEANFDELAKLITNEHGKIYSDSIGELTRGLEVVEFATGIPHLLKGEFSANVGRGIDTHSVMQPLGVVAGITPFNFPAMVPMWMFPIALACGNTFVLKPSEKDPSLSIRLAELLQQAGLPDGVFNVVQGDKEAVDILLRDPRIQAVSFVGSTPIAQYIYEVGSAHGKRVQALGGAKNHALIMPDADIEMTANALLGAAFGAAGERCMALSVAVTTDDAVADAIIANLKPKVEALRIGPGVLPQGQKENDMGPLISKQHLEKVSGYVDQGVAAGAKLVVDGRNYKVAGHENGYFIGGTLFDQVTPEMTIYQEEIFGPVLCVVRAKDYDSAIKLINDHQYGNGSAIFTSDGDAARQYSQDVQAGMVGINVPIPVPIAYHCFGGWKASIFGALNVYGPDGVRFYTRMKTITSRWPNHNVREQGAAFSMPTL</sequence>
<feature type="domain" description="Aldehyde dehydrogenase" evidence="4">
    <location>
        <begin position="14"/>
        <end position="483"/>
    </location>
</feature>
<dbReference type="Gene3D" id="3.40.605.10">
    <property type="entry name" value="Aldehyde Dehydrogenase, Chain A, domain 1"/>
    <property type="match status" value="1"/>
</dbReference>
<dbReference type="InterPro" id="IPR016163">
    <property type="entry name" value="Ald_DH_C"/>
</dbReference>
<dbReference type="InterPro" id="IPR016161">
    <property type="entry name" value="Ald_DH/histidinol_DH"/>
</dbReference>
<dbReference type="FunFam" id="3.40.605.10:FF:000003">
    <property type="entry name" value="Methylmalonate-semialdehyde dehydrogenase [acylating]"/>
    <property type="match status" value="1"/>
</dbReference>
<dbReference type="InterPro" id="IPR016160">
    <property type="entry name" value="Ald_DH_CS_CYS"/>
</dbReference>
<name>A0A1W1UTN0_9PAST</name>
<keyword evidence="2" id="KW-0560">Oxidoreductase</keyword>
<evidence type="ECO:0000256" key="2">
    <source>
        <dbReference type="ARBA" id="ARBA00023002"/>
    </source>
</evidence>
<dbReference type="Gene3D" id="3.40.309.10">
    <property type="entry name" value="Aldehyde Dehydrogenase, Chain A, domain 2"/>
    <property type="match status" value="1"/>
</dbReference>
<proteinExistence type="predicted"/>
<dbReference type="SUPFAM" id="SSF53720">
    <property type="entry name" value="ALDH-like"/>
    <property type="match status" value="1"/>
</dbReference>
<evidence type="ECO:0000256" key="1">
    <source>
        <dbReference type="ARBA" id="ARBA00013048"/>
    </source>
</evidence>
<reference evidence="6" key="1">
    <citation type="submission" date="2017-04" db="EMBL/GenBank/DDBJ databases">
        <authorList>
            <person name="Varghese N."/>
            <person name="Submissions S."/>
        </authorList>
    </citation>
    <scope>NUCLEOTIDE SEQUENCE [LARGE SCALE GENOMIC DNA]</scope>
    <source>
        <strain evidence="6">DSM 23072</strain>
    </source>
</reference>
<keyword evidence="6" id="KW-1185">Reference proteome</keyword>
<keyword evidence="3" id="KW-0520">NAD</keyword>
<dbReference type="NCBIfam" id="TIGR01722">
    <property type="entry name" value="MMSDH"/>
    <property type="match status" value="1"/>
</dbReference>
<evidence type="ECO:0000313" key="5">
    <source>
        <dbReference type="EMBL" id="SMB84400.1"/>
    </source>
</evidence>
<organism evidence="5 6">
    <name type="scientific">Pasteurella testudinis DSM 23072</name>
    <dbReference type="NCBI Taxonomy" id="1122938"/>
    <lineage>
        <taxon>Bacteria</taxon>
        <taxon>Pseudomonadati</taxon>
        <taxon>Pseudomonadota</taxon>
        <taxon>Gammaproteobacteria</taxon>
        <taxon>Pasteurellales</taxon>
        <taxon>Pasteurellaceae</taxon>
        <taxon>Pasteurella</taxon>
    </lineage>
</organism>
<dbReference type="GO" id="GO:0006574">
    <property type="term" value="P:L-valine catabolic process"/>
    <property type="evidence" value="ECO:0007669"/>
    <property type="project" value="TreeGrafter"/>
</dbReference>
<dbReference type="PROSITE" id="PS00070">
    <property type="entry name" value="ALDEHYDE_DEHYDR_CYS"/>
    <property type="match status" value="1"/>
</dbReference>
<dbReference type="CDD" id="cd07085">
    <property type="entry name" value="ALDH_F6_MMSDH"/>
    <property type="match status" value="1"/>
</dbReference>
<dbReference type="PANTHER" id="PTHR43866:SF4">
    <property type="entry name" value="MALONATE-SEMIALDEHYDE DEHYDROGENASE"/>
    <property type="match status" value="1"/>
</dbReference>
<accession>A0A1W1UTN0</accession>
<dbReference type="EC" id="1.2.1.27" evidence="1"/>
<evidence type="ECO:0000256" key="3">
    <source>
        <dbReference type="ARBA" id="ARBA00023027"/>
    </source>
</evidence>
<dbReference type="EMBL" id="FWWV01000014">
    <property type="protein sequence ID" value="SMB84400.1"/>
    <property type="molecule type" value="Genomic_DNA"/>
</dbReference>
<dbReference type="GO" id="GO:0004491">
    <property type="term" value="F:methylmalonate-semialdehyde dehydrogenase (acylating, NAD) activity"/>
    <property type="evidence" value="ECO:0007669"/>
    <property type="project" value="UniProtKB-EC"/>
</dbReference>
<dbReference type="AlphaFoldDB" id="A0A1W1UTN0"/>
<dbReference type="InterPro" id="IPR010061">
    <property type="entry name" value="MeMal-semiAld_DH"/>
</dbReference>
<protein>
    <recommendedName>
        <fullName evidence="1">methylmalonate-semialdehyde dehydrogenase (CoA acylating)</fullName>
        <ecNumber evidence="1">1.2.1.27</ecNumber>
    </recommendedName>
</protein>
<dbReference type="PANTHER" id="PTHR43866">
    <property type="entry name" value="MALONATE-SEMIALDEHYDE DEHYDROGENASE"/>
    <property type="match status" value="1"/>
</dbReference>
<dbReference type="InterPro" id="IPR015590">
    <property type="entry name" value="Aldehyde_DH_dom"/>
</dbReference>
<dbReference type="Proteomes" id="UP000192408">
    <property type="component" value="Unassembled WGS sequence"/>
</dbReference>
<evidence type="ECO:0000313" key="6">
    <source>
        <dbReference type="Proteomes" id="UP000192408"/>
    </source>
</evidence>
<dbReference type="FunFam" id="3.40.309.10:FF:000002">
    <property type="entry name" value="Methylmalonate-semialdehyde dehydrogenase (Acylating)"/>
    <property type="match status" value="1"/>
</dbReference>
<dbReference type="RefSeq" id="WP_084256955.1">
    <property type="nucleotide sequence ID" value="NZ_FWWV01000014.1"/>
</dbReference>